<dbReference type="PATRIC" id="fig|1229493.5.peg.4661"/>
<dbReference type="CDD" id="cd01949">
    <property type="entry name" value="GGDEF"/>
    <property type="match status" value="1"/>
</dbReference>
<dbReference type="PANTHER" id="PTHR33121">
    <property type="entry name" value="CYCLIC DI-GMP PHOSPHODIESTERASE PDEF"/>
    <property type="match status" value="1"/>
</dbReference>
<keyword evidence="1" id="KW-1133">Transmembrane helix</keyword>
<dbReference type="SMART" id="SM00052">
    <property type="entry name" value="EAL"/>
    <property type="match status" value="1"/>
</dbReference>
<evidence type="ECO:0000313" key="5">
    <source>
        <dbReference type="Proteomes" id="UP000031586"/>
    </source>
</evidence>
<evidence type="ECO:0000256" key="1">
    <source>
        <dbReference type="SAM" id="Phobius"/>
    </source>
</evidence>
<evidence type="ECO:0000313" key="4">
    <source>
        <dbReference type="EMBL" id="KIF50200.1"/>
    </source>
</evidence>
<dbReference type="PROSITE" id="PS50883">
    <property type="entry name" value="EAL"/>
    <property type="match status" value="1"/>
</dbReference>
<dbReference type="PANTHER" id="PTHR33121:SF79">
    <property type="entry name" value="CYCLIC DI-GMP PHOSPHODIESTERASE PDED-RELATED"/>
    <property type="match status" value="1"/>
</dbReference>
<reference evidence="4 5" key="1">
    <citation type="submission" date="2014-07" db="EMBL/GenBank/DDBJ databases">
        <title>Unique and conserved regions in Vibrio harveyi and related species in comparison with the shrimp pathogen Vibrio harveyi CAIM 1792.</title>
        <authorList>
            <person name="Espinoza-Valles I."/>
            <person name="Vora G."/>
            <person name="Leekitcharoenphon P."/>
            <person name="Ussery D."/>
            <person name="Hoj L."/>
            <person name="Gomez-Gil B."/>
        </authorList>
    </citation>
    <scope>NUCLEOTIDE SEQUENCE [LARGE SCALE GENOMIC DNA]</scope>
    <source>
        <strain evidence="5">CAIM 1854 / LMG 25443</strain>
    </source>
</reference>
<organism evidence="4 5">
    <name type="scientific">Vibrio owensii CAIM 1854 = LMG 25443</name>
    <dbReference type="NCBI Taxonomy" id="1229493"/>
    <lineage>
        <taxon>Bacteria</taxon>
        <taxon>Pseudomonadati</taxon>
        <taxon>Pseudomonadota</taxon>
        <taxon>Gammaproteobacteria</taxon>
        <taxon>Vibrionales</taxon>
        <taxon>Vibrionaceae</taxon>
        <taxon>Vibrio</taxon>
    </lineage>
</organism>
<dbReference type="RefSeq" id="WP_020196637.1">
    <property type="nucleotide sequence ID" value="NZ_BAOH01000065.1"/>
</dbReference>
<dbReference type="InterPro" id="IPR001633">
    <property type="entry name" value="EAL_dom"/>
</dbReference>
<dbReference type="SUPFAM" id="SSF55073">
    <property type="entry name" value="Nucleotide cyclase"/>
    <property type="match status" value="1"/>
</dbReference>
<dbReference type="InterPro" id="IPR029787">
    <property type="entry name" value="Nucleotide_cyclase"/>
</dbReference>
<protein>
    <submittedName>
        <fullName evidence="4">Histidine kinase</fullName>
    </submittedName>
</protein>
<proteinExistence type="predicted"/>
<dbReference type="SMART" id="SM00267">
    <property type="entry name" value="GGDEF"/>
    <property type="match status" value="1"/>
</dbReference>
<gene>
    <name evidence="4" type="ORF">H735_25450</name>
</gene>
<evidence type="ECO:0000259" key="3">
    <source>
        <dbReference type="PROSITE" id="PS50887"/>
    </source>
</evidence>
<feature type="transmembrane region" description="Helical" evidence="1">
    <location>
        <begin position="12"/>
        <end position="31"/>
    </location>
</feature>
<dbReference type="Gene3D" id="3.30.70.270">
    <property type="match status" value="1"/>
</dbReference>
<dbReference type="GO" id="GO:0071111">
    <property type="term" value="F:cyclic-guanylate-specific phosphodiesterase activity"/>
    <property type="evidence" value="ECO:0007669"/>
    <property type="project" value="InterPro"/>
</dbReference>
<dbReference type="GO" id="GO:0016301">
    <property type="term" value="F:kinase activity"/>
    <property type="evidence" value="ECO:0007669"/>
    <property type="project" value="UniProtKB-KW"/>
</dbReference>
<keyword evidence="4" id="KW-0808">Transferase</keyword>
<dbReference type="InterPro" id="IPR043128">
    <property type="entry name" value="Rev_trsase/Diguanyl_cyclase"/>
</dbReference>
<sequence length="763" mass="86684">MIGLKKNIWTLYMTLFAISVGLFSLFGHYHYESTLDKYKDKQLLQLELFASSVDSLFKGQETLLEVVGHQLIDQNDFTRTASLQMRPLLDDLMDIHPAIAAFGLTNPKGDYLAISSNLDLQKLHNLKQDPQTKQTFEAALQSDHMVAGRTYFMPALDSLVIPIRKAIRDKTGKVLAVMTAGFNMNSSLVFRNDVHANKHNRVSLVREDGYLTFTSAEQASLFSYTLPADGHKKSIVFEQVEKKYGWSRETVKALSGAVNIVADDPRINQLVTLKYLPDYKLWASSSTDLRYIQSGFFDQFALYSIVFLFIQAGFYALVRSIANNELATRQKLLYQAHHDHLTLLPNREYLRTHIKGWLSGSSTPFTLMFIDIDNFKSVNDTHGHEFGDEVLKQIALRLKSFHSDGRLIVREASDEFILLVSRTDENAVRTLASDLIHYLSEPYLVNENQFLLSCSIGVALYPSHGKNLDALLRSADIAMYQAKKERNAYSVFDQQMQAKHLHKMKVEQRLRLAIERQNLFLVYQPQLNVNGEIYGVEALIRWQDEELGFVPPNEFIPVAESSGLMVRLGELIIEKSLIDMARLTKLAAQPIQMSINISVKQFIQVNFIDDLVALIDKHGVDQHRITLEITENLFIEDLNKFAPICERLHTLGFKISLDDFGTGYSSLSMLKALPIDEVKIDKSFVDNIENDEKALNMVQNIIAIGKNFGMKVLAEGVETRQQRDQLAACGCDLIQGYFYSKPLPFEQLVSFAEENHNEKAVEQ</sequence>
<dbReference type="SUPFAM" id="SSF141868">
    <property type="entry name" value="EAL domain-like"/>
    <property type="match status" value="1"/>
</dbReference>
<keyword evidence="1" id="KW-0812">Transmembrane</keyword>
<dbReference type="CDD" id="cd01948">
    <property type="entry name" value="EAL"/>
    <property type="match status" value="1"/>
</dbReference>
<dbReference type="InterPro" id="IPR050706">
    <property type="entry name" value="Cyclic-di-GMP_PDE-like"/>
</dbReference>
<dbReference type="NCBIfam" id="TIGR00254">
    <property type="entry name" value="GGDEF"/>
    <property type="match status" value="1"/>
</dbReference>
<dbReference type="CDD" id="cd18773">
    <property type="entry name" value="PDC1_HK_sensor"/>
    <property type="match status" value="1"/>
</dbReference>
<evidence type="ECO:0000259" key="2">
    <source>
        <dbReference type="PROSITE" id="PS50883"/>
    </source>
</evidence>
<dbReference type="PROSITE" id="PS50887">
    <property type="entry name" value="GGDEF"/>
    <property type="match status" value="1"/>
</dbReference>
<feature type="domain" description="GGDEF" evidence="3">
    <location>
        <begin position="363"/>
        <end position="494"/>
    </location>
</feature>
<dbReference type="Pfam" id="PF00563">
    <property type="entry name" value="EAL"/>
    <property type="match status" value="1"/>
</dbReference>
<dbReference type="AlphaFoldDB" id="A0A0C1YZ34"/>
<keyword evidence="4" id="KW-0418">Kinase</keyword>
<dbReference type="InterPro" id="IPR035919">
    <property type="entry name" value="EAL_sf"/>
</dbReference>
<dbReference type="Proteomes" id="UP000031586">
    <property type="component" value="Unassembled WGS sequence"/>
</dbReference>
<keyword evidence="1" id="KW-0472">Membrane</keyword>
<dbReference type="Gene3D" id="3.30.450.20">
    <property type="entry name" value="PAS domain"/>
    <property type="match status" value="1"/>
</dbReference>
<name>A0A0C1YZ34_9VIBR</name>
<comment type="caution">
    <text evidence="4">The sequence shown here is derived from an EMBL/GenBank/DDBJ whole genome shotgun (WGS) entry which is preliminary data.</text>
</comment>
<dbReference type="EMBL" id="JPRD01000055">
    <property type="protein sequence ID" value="KIF50200.1"/>
    <property type="molecule type" value="Genomic_DNA"/>
</dbReference>
<accession>A0A0C1YZ34</accession>
<dbReference type="InterPro" id="IPR000160">
    <property type="entry name" value="GGDEF_dom"/>
</dbReference>
<feature type="domain" description="EAL" evidence="2">
    <location>
        <begin position="503"/>
        <end position="756"/>
    </location>
</feature>
<dbReference type="Gene3D" id="3.20.20.450">
    <property type="entry name" value="EAL domain"/>
    <property type="match status" value="1"/>
</dbReference>
<dbReference type="Pfam" id="PF00990">
    <property type="entry name" value="GGDEF"/>
    <property type="match status" value="1"/>
</dbReference>